<dbReference type="InterPro" id="IPR012373">
    <property type="entry name" value="Ferrdict_sens_TM"/>
</dbReference>
<dbReference type="EMBL" id="CP021235">
    <property type="protein sequence ID" value="ARS35729.1"/>
    <property type="molecule type" value="Genomic_DNA"/>
</dbReference>
<organism evidence="4 5">
    <name type="scientific">Pontibacter actiniarum</name>
    <dbReference type="NCBI Taxonomy" id="323450"/>
    <lineage>
        <taxon>Bacteria</taxon>
        <taxon>Pseudomonadati</taxon>
        <taxon>Bacteroidota</taxon>
        <taxon>Cytophagia</taxon>
        <taxon>Cytophagales</taxon>
        <taxon>Hymenobacteraceae</taxon>
        <taxon>Pontibacter</taxon>
    </lineage>
</organism>
<dbReference type="InterPro" id="IPR006860">
    <property type="entry name" value="FecR"/>
</dbReference>
<evidence type="ECO:0000259" key="2">
    <source>
        <dbReference type="Pfam" id="PF04773"/>
    </source>
</evidence>
<dbReference type="Pfam" id="PF16344">
    <property type="entry name" value="FecR_C"/>
    <property type="match status" value="1"/>
</dbReference>
<keyword evidence="1" id="KW-0472">Membrane</keyword>
<feature type="transmembrane region" description="Helical" evidence="1">
    <location>
        <begin position="97"/>
        <end position="116"/>
    </location>
</feature>
<dbReference type="PIRSF" id="PIRSF018266">
    <property type="entry name" value="FecR"/>
    <property type="match status" value="1"/>
</dbReference>
<gene>
    <name evidence="4" type="ORF">CA264_09905</name>
</gene>
<dbReference type="PANTHER" id="PTHR30273">
    <property type="entry name" value="PERIPLASMIC SIGNAL SENSOR AND SIGMA FACTOR ACTIVATOR FECR-RELATED"/>
    <property type="match status" value="1"/>
</dbReference>
<feature type="domain" description="Protein FecR C-terminal" evidence="3">
    <location>
        <begin position="264"/>
        <end position="330"/>
    </location>
</feature>
<evidence type="ECO:0000313" key="5">
    <source>
        <dbReference type="Proteomes" id="UP000266292"/>
    </source>
</evidence>
<feature type="domain" description="FecR protein" evidence="2">
    <location>
        <begin position="128"/>
        <end position="215"/>
    </location>
</feature>
<dbReference type="STRING" id="709015.GCA_000472485_02002"/>
<dbReference type="InterPro" id="IPR032508">
    <property type="entry name" value="FecR_C"/>
</dbReference>
<evidence type="ECO:0000256" key="1">
    <source>
        <dbReference type="SAM" id="Phobius"/>
    </source>
</evidence>
<sequence>MDSQDNIPEVKWPEYLEAWFSGEADAETTQALLAWRQASPENERLFRAYQRALVPHPPDWAQQLDVNRSWQELLPRLTEESGQEAAAETSHRITWRIHAVAAAAASVLLLLAWWMMSPKVHRLQVAAGQKMVWLPDSSQVLLNEHSVLTYEEGFGEEHRNLTLEGQGFFEVRPDKQLPFRIKSKAAITQVVGTSFDLQAYPSQARERLAVVTGVVQYQPLSPEGKPIGAPRVVKAGQSLTSQGTAGGTVFNPAIPIEQLIWSGRLVFQQATLEQVLDVMERYYGKQFVLENPAAGKCLLTASFYQEKPSDVLDVIALSMRMEWKQQGETYLLSGNGCTNDI</sequence>
<keyword evidence="5" id="KW-1185">Reference proteome</keyword>
<name>A0A1X9YS73_9BACT</name>
<keyword evidence="1" id="KW-0812">Transmembrane</keyword>
<dbReference type="PANTHER" id="PTHR30273:SF2">
    <property type="entry name" value="PROTEIN FECR"/>
    <property type="match status" value="1"/>
</dbReference>
<evidence type="ECO:0008006" key="6">
    <source>
        <dbReference type="Google" id="ProtNLM"/>
    </source>
</evidence>
<accession>A0A1X9YS73</accession>
<dbReference type="GO" id="GO:0016989">
    <property type="term" value="F:sigma factor antagonist activity"/>
    <property type="evidence" value="ECO:0007669"/>
    <property type="project" value="TreeGrafter"/>
</dbReference>
<proteinExistence type="predicted"/>
<reference evidence="5" key="1">
    <citation type="submission" date="2017-05" db="EMBL/GenBank/DDBJ databases">
        <authorList>
            <person name="Ray J."/>
            <person name="Price M."/>
            <person name="Deutschbauer A."/>
        </authorList>
    </citation>
    <scope>NUCLEOTIDE SEQUENCE [LARGE SCALE GENOMIC DNA]</scope>
    <source>
        <strain evidence="5">DSM 19842</strain>
    </source>
</reference>
<dbReference type="Pfam" id="PF04773">
    <property type="entry name" value="FecR"/>
    <property type="match status" value="1"/>
</dbReference>
<keyword evidence="1" id="KW-1133">Transmembrane helix</keyword>
<evidence type="ECO:0000259" key="3">
    <source>
        <dbReference type="Pfam" id="PF16344"/>
    </source>
</evidence>
<dbReference type="Gene3D" id="3.55.50.30">
    <property type="match status" value="1"/>
</dbReference>
<dbReference type="KEGG" id="pact:CA264_09905"/>
<dbReference type="Gene3D" id="2.60.120.1440">
    <property type="match status" value="1"/>
</dbReference>
<protein>
    <recommendedName>
        <fullName evidence="6">FecR protein domain-containing protein</fullName>
    </recommendedName>
</protein>
<dbReference type="OrthoDB" id="1452822at2"/>
<dbReference type="Proteomes" id="UP000266292">
    <property type="component" value="Chromosome"/>
</dbReference>
<dbReference type="AlphaFoldDB" id="A0A1X9YS73"/>
<evidence type="ECO:0000313" key="4">
    <source>
        <dbReference type="EMBL" id="ARS35729.1"/>
    </source>
</evidence>